<dbReference type="Pfam" id="PF03626">
    <property type="entry name" value="COX4_pro"/>
    <property type="match status" value="1"/>
</dbReference>
<feature type="transmembrane region" description="Helical" evidence="6">
    <location>
        <begin position="66"/>
        <end position="85"/>
    </location>
</feature>
<gene>
    <name evidence="7" type="ordered locus">Saut_0419</name>
</gene>
<evidence type="ECO:0000313" key="8">
    <source>
        <dbReference type="Proteomes" id="UP000007803"/>
    </source>
</evidence>
<organism evidence="7 8">
    <name type="scientific">Sulfurimonas autotrophica (strain ATCC BAA-671 / DSM 16294 / JCM 11897 / OK10)</name>
    <dbReference type="NCBI Taxonomy" id="563040"/>
    <lineage>
        <taxon>Bacteria</taxon>
        <taxon>Pseudomonadati</taxon>
        <taxon>Campylobacterota</taxon>
        <taxon>Epsilonproteobacteria</taxon>
        <taxon>Campylobacterales</taxon>
        <taxon>Sulfurimonadaceae</taxon>
        <taxon>Sulfurimonas</taxon>
    </lineage>
</organism>
<dbReference type="KEGG" id="sua:Saut_0419"/>
<evidence type="ECO:0000256" key="6">
    <source>
        <dbReference type="SAM" id="Phobius"/>
    </source>
</evidence>
<keyword evidence="2" id="KW-1003">Cell membrane</keyword>
<keyword evidence="4 6" id="KW-1133">Transmembrane helix</keyword>
<evidence type="ECO:0000256" key="5">
    <source>
        <dbReference type="ARBA" id="ARBA00023136"/>
    </source>
</evidence>
<evidence type="ECO:0000256" key="2">
    <source>
        <dbReference type="ARBA" id="ARBA00022475"/>
    </source>
</evidence>
<dbReference type="HOGENOM" id="CLU_2496737_0_0_7"/>
<dbReference type="GO" id="GO:0005886">
    <property type="term" value="C:plasma membrane"/>
    <property type="evidence" value="ECO:0007669"/>
    <property type="project" value="UniProtKB-SubCell"/>
</dbReference>
<evidence type="ECO:0008006" key="9">
    <source>
        <dbReference type="Google" id="ProtNLM"/>
    </source>
</evidence>
<dbReference type="InterPro" id="IPR005171">
    <property type="entry name" value="Cyt_c_oxidase_su4_prok"/>
</dbReference>
<dbReference type="EMBL" id="CP002205">
    <property type="protein sequence ID" value="ADN08468.1"/>
    <property type="molecule type" value="Genomic_DNA"/>
</dbReference>
<sequence>MINRKRTLEYVWIILVALTIFAYLLGYLKLISTSLVAVLLLTTFIKGMLVSDYFMGLRAVEMKYRLIPIIWLGVIILLIGVAYYLPI</sequence>
<keyword evidence="3 6" id="KW-0812">Transmembrane</keyword>
<feature type="transmembrane region" description="Helical" evidence="6">
    <location>
        <begin position="34"/>
        <end position="54"/>
    </location>
</feature>
<feature type="transmembrane region" description="Helical" evidence="6">
    <location>
        <begin position="7"/>
        <end position="28"/>
    </location>
</feature>
<dbReference type="STRING" id="563040.Saut_0419"/>
<evidence type="ECO:0000313" key="7">
    <source>
        <dbReference type="EMBL" id="ADN08468.1"/>
    </source>
</evidence>
<proteinExistence type="predicted"/>
<dbReference type="AlphaFoldDB" id="E0UUV6"/>
<accession>E0UUV6</accession>
<evidence type="ECO:0000256" key="4">
    <source>
        <dbReference type="ARBA" id="ARBA00022989"/>
    </source>
</evidence>
<keyword evidence="8" id="KW-1185">Reference proteome</keyword>
<evidence type="ECO:0000256" key="3">
    <source>
        <dbReference type="ARBA" id="ARBA00022692"/>
    </source>
</evidence>
<protein>
    <recommendedName>
        <fullName evidence="9">Cytochrome C oxidase subunit IV</fullName>
    </recommendedName>
</protein>
<name>E0UUV6_SULAO</name>
<dbReference type="eggNOG" id="ENOG5031F97">
    <property type="taxonomic scope" value="Bacteria"/>
</dbReference>
<reference evidence="8" key="1">
    <citation type="journal article" date="2010" name="Stand. Genomic Sci.">
        <title>Complete genome sequence of Sulfurimonas autotrophica type strain (OK10).</title>
        <authorList>
            <person name="Sikorski J."/>
            <person name="Munk C."/>
            <person name="Lapidus A."/>
            <person name="Djao O."/>
            <person name="Lucas S."/>
            <person name="Glavina Del Rio T."/>
            <person name="Nolan M."/>
            <person name="Tice H."/>
            <person name="Han C."/>
            <person name="Cheng J."/>
            <person name="Tapia R."/>
            <person name="Goodwin L."/>
            <person name="Pitluck S."/>
            <person name="Liolios K."/>
            <person name="Ivanova N."/>
            <person name="Mavromatis K."/>
            <person name="Mikhailova N."/>
            <person name="Pati A."/>
            <person name="Sims D."/>
            <person name="Meincke L."/>
            <person name="Brettin T."/>
            <person name="Detter J."/>
            <person name="Chen A."/>
            <person name="Palaniappan K."/>
            <person name="Land M."/>
            <person name="Hauser L."/>
            <person name="Chang Y."/>
            <person name="Jeffries C."/>
            <person name="Rohde M."/>
            <person name="Lang E."/>
            <person name="Spring S."/>
            <person name="Goker M."/>
            <person name="Woyke T."/>
            <person name="Bristow J."/>
            <person name="Eisen J."/>
            <person name="Markowitz V."/>
            <person name="Hugenholtz P."/>
            <person name="Kyrpides N."/>
            <person name="Klenk H."/>
        </authorList>
    </citation>
    <scope>NUCLEOTIDE SEQUENCE [LARGE SCALE GENOMIC DNA]</scope>
    <source>
        <strain evidence="8">ATCC BAA-671 / DSM 16294 / JCM 11897 / OK10</strain>
    </source>
</reference>
<evidence type="ECO:0000256" key="1">
    <source>
        <dbReference type="ARBA" id="ARBA00004651"/>
    </source>
</evidence>
<dbReference type="Proteomes" id="UP000007803">
    <property type="component" value="Chromosome"/>
</dbReference>
<keyword evidence="5 6" id="KW-0472">Membrane</keyword>
<dbReference type="RefSeq" id="WP_013326224.1">
    <property type="nucleotide sequence ID" value="NC_014506.1"/>
</dbReference>
<comment type="subcellular location">
    <subcellularLocation>
        <location evidence="1">Cell membrane</location>
        <topology evidence="1">Multi-pass membrane protein</topology>
    </subcellularLocation>
</comment>